<protein>
    <submittedName>
        <fullName evidence="2">Protein sombrero</fullName>
    </submittedName>
</protein>
<evidence type="ECO:0000313" key="3">
    <source>
        <dbReference type="Proteomes" id="UP000653305"/>
    </source>
</evidence>
<dbReference type="Proteomes" id="UP000653305">
    <property type="component" value="Unassembled WGS sequence"/>
</dbReference>
<comment type="caution">
    <text evidence="2">The sequence shown here is derived from an EMBL/GenBank/DDBJ whole genome shotgun (WGS) entry which is preliminary data.</text>
</comment>
<feature type="compositionally biased region" description="Polar residues" evidence="1">
    <location>
        <begin position="45"/>
        <end position="57"/>
    </location>
</feature>
<name>A0A830DMP7_9LAMI</name>
<feature type="region of interest" description="Disordered" evidence="1">
    <location>
        <begin position="73"/>
        <end position="92"/>
    </location>
</feature>
<feature type="region of interest" description="Disordered" evidence="1">
    <location>
        <begin position="32"/>
        <end position="66"/>
    </location>
</feature>
<proteinExistence type="predicted"/>
<evidence type="ECO:0000313" key="2">
    <source>
        <dbReference type="EMBL" id="GFQ07082.1"/>
    </source>
</evidence>
<sequence>MRNYFIITSKRRSLMSPLTSMLSHKLISTNSSLGTSKKNVESGRGSKTSGTFSATKTKSIRRAPGRTVRQLRVSGRRRGGTRPSTRATRRESGCGKHLFSTWAGPLMDTKLIGSCTNIAWTITNVLLMKLKKMVG</sequence>
<accession>A0A830DMP7</accession>
<evidence type="ECO:0000256" key="1">
    <source>
        <dbReference type="SAM" id="MobiDB-lite"/>
    </source>
</evidence>
<reference evidence="2" key="1">
    <citation type="submission" date="2020-07" db="EMBL/GenBank/DDBJ databases">
        <title>Ethylene signaling mediates host invasion by parasitic plants.</title>
        <authorList>
            <person name="Yoshida S."/>
        </authorList>
    </citation>
    <scope>NUCLEOTIDE SEQUENCE</scope>
    <source>
        <strain evidence="2">Okayama</strain>
    </source>
</reference>
<dbReference type="EMBL" id="BMAC01001386">
    <property type="protein sequence ID" value="GFQ07082.1"/>
    <property type="molecule type" value="Genomic_DNA"/>
</dbReference>
<dbReference type="AlphaFoldDB" id="A0A830DMP7"/>
<gene>
    <name evidence="2" type="ORF">PHJA_002852300</name>
</gene>
<organism evidence="2 3">
    <name type="scientific">Phtheirospermum japonicum</name>
    <dbReference type="NCBI Taxonomy" id="374723"/>
    <lineage>
        <taxon>Eukaryota</taxon>
        <taxon>Viridiplantae</taxon>
        <taxon>Streptophyta</taxon>
        <taxon>Embryophyta</taxon>
        <taxon>Tracheophyta</taxon>
        <taxon>Spermatophyta</taxon>
        <taxon>Magnoliopsida</taxon>
        <taxon>eudicotyledons</taxon>
        <taxon>Gunneridae</taxon>
        <taxon>Pentapetalae</taxon>
        <taxon>asterids</taxon>
        <taxon>lamiids</taxon>
        <taxon>Lamiales</taxon>
        <taxon>Orobanchaceae</taxon>
        <taxon>Orobanchaceae incertae sedis</taxon>
        <taxon>Phtheirospermum</taxon>
    </lineage>
</organism>
<keyword evidence="3" id="KW-1185">Reference proteome</keyword>